<feature type="transmembrane region" description="Helical" evidence="11">
    <location>
        <begin position="361"/>
        <end position="382"/>
    </location>
</feature>
<evidence type="ECO:0000313" key="13">
    <source>
        <dbReference type="EMBL" id="OIR21954.1"/>
    </source>
</evidence>
<evidence type="ECO:0000256" key="8">
    <source>
        <dbReference type="ARBA" id="ARBA00023214"/>
    </source>
</evidence>
<dbReference type="InterPro" id="IPR046342">
    <property type="entry name" value="CBS_dom_sf"/>
</dbReference>
<comment type="subcellular location">
    <subcellularLocation>
        <location evidence="1">Membrane</location>
        <topology evidence="1">Multi-pass membrane protein</topology>
    </subcellularLocation>
</comment>
<dbReference type="CDD" id="cd02205">
    <property type="entry name" value="CBS_pair_SF"/>
    <property type="match status" value="1"/>
</dbReference>
<dbReference type="Proteomes" id="UP000183615">
    <property type="component" value="Unassembled WGS sequence"/>
</dbReference>
<dbReference type="InterPro" id="IPR001807">
    <property type="entry name" value="ClC"/>
</dbReference>
<evidence type="ECO:0000256" key="5">
    <source>
        <dbReference type="ARBA" id="ARBA00023065"/>
    </source>
</evidence>
<dbReference type="InterPro" id="IPR050368">
    <property type="entry name" value="ClC-type_chloride_channel"/>
</dbReference>
<reference evidence="13 14" key="1">
    <citation type="submission" date="2016-08" db="EMBL/GenBank/DDBJ databases">
        <title>New Insights into Marine Group III Euryarchaeota, from dark to light.</title>
        <authorList>
            <person name="Haro-Moreno J.M."/>
            <person name="Rodriguez-Valera F."/>
            <person name="Lopez-Garcia P."/>
            <person name="Moreira D."/>
            <person name="Martin-Cuadrado A.B."/>
        </authorList>
    </citation>
    <scope>NUCLEOTIDE SEQUENCE [LARGE SCALE GENOMIC DNA]</scope>
    <source>
        <strain evidence="13">CG-Epi2</strain>
    </source>
</reference>
<feature type="transmembrane region" description="Helical" evidence="11">
    <location>
        <begin position="21"/>
        <end position="40"/>
    </location>
</feature>
<feature type="transmembrane region" description="Helical" evidence="11">
    <location>
        <begin position="237"/>
        <end position="261"/>
    </location>
</feature>
<protein>
    <recommendedName>
        <fullName evidence="12">CBS domain-containing protein</fullName>
    </recommendedName>
</protein>
<dbReference type="Pfam" id="PF00654">
    <property type="entry name" value="Voltage_CLC"/>
    <property type="match status" value="1"/>
</dbReference>
<keyword evidence="4 11" id="KW-1133">Transmembrane helix</keyword>
<sequence>MKDSELKKRLDKVIRSPMLQINFLAALTGALAAIITWIFINLSNLIKEFFYGDSFVNHSLRGSDNEWFIIFIPAFGGLIAGLIIEYGSKDAKGAGVPIVMEAVAVKQARLSAKKGVAKFFASAASIGTGMSLGRVGPMIVISSTIGSEIGQRTGKTVEETRTIIGCGAASAITAAFNAPLGGVLFAIELILAELKTRSFIPIVVAAVIATTVGRSLAGDVAAFDKIPQYTLSSPIEYPFYIILGLIVGLAASIFIKLMNYVEDNIEKIKGIPVPFRTCLGGLCVGLIALSFPHVLGNGFDVTSDLISLDSDESEGLIIGNSFPESTNVSSGISSLLIFILSIMALKIIATSISIGSGGSGGIFTPSLFIGAAIGAGLGLILYDIGIVSHPGAFALVGMAAFVASTTRATLTAIVLLFEMTATYEIILPLMLSCVVADAVCYVISEHSFYTSKLAKRGINVDLGAGQDLMRMIEVKEAMSEEVLTIKPEQPLELALQIIEDTGHMSLPVLNDNDELYGIITWSDIHEAAIRHERHLTVRDYCVTDLITITKHETLAQALDYLSYKEISHLPVVSQADSKNLIGIITKGDIIKAYNRHRLGNKKTSWQE</sequence>
<evidence type="ECO:0000256" key="9">
    <source>
        <dbReference type="ARBA" id="ARBA00023303"/>
    </source>
</evidence>
<dbReference type="Gene3D" id="3.10.580.10">
    <property type="entry name" value="CBS-domain"/>
    <property type="match status" value="1"/>
</dbReference>
<proteinExistence type="predicted"/>
<dbReference type="EMBL" id="MIYZ01000028">
    <property type="protein sequence ID" value="OIR21954.1"/>
    <property type="molecule type" value="Genomic_DNA"/>
</dbReference>
<evidence type="ECO:0000256" key="7">
    <source>
        <dbReference type="ARBA" id="ARBA00023173"/>
    </source>
</evidence>
<keyword evidence="3 11" id="KW-0812">Transmembrane</keyword>
<dbReference type="Pfam" id="PF00571">
    <property type="entry name" value="CBS"/>
    <property type="match status" value="2"/>
</dbReference>
<evidence type="ECO:0000256" key="10">
    <source>
        <dbReference type="PROSITE-ProRule" id="PRU00703"/>
    </source>
</evidence>
<evidence type="ECO:0000256" key="6">
    <source>
        <dbReference type="ARBA" id="ARBA00023136"/>
    </source>
</evidence>
<keyword evidence="8" id="KW-0868">Chloride</keyword>
<dbReference type="CDD" id="cd00400">
    <property type="entry name" value="Voltage_gated_ClC"/>
    <property type="match status" value="1"/>
</dbReference>
<keyword evidence="9" id="KW-0407">Ion channel</keyword>
<dbReference type="InterPro" id="IPR000644">
    <property type="entry name" value="CBS_dom"/>
</dbReference>
<dbReference type="Gene3D" id="1.10.3080.10">
    <property type="entry name" value="Clc chloride channel"/>
    <property type="match status" value="1"/>
</dbReference>
<feature type="transmembrane region" description="Helical" evidence="11">
    <location>
        <begin position="162"/>
        <end position="187"/>
    </location>
</feature>
<keyword evidence="10" id="KW-0129">CBS domain</keyword>
<feature type="domain" description="CBS" evidence="12">
    <location>
        <begin position="478"/>
        <end position="537"/>
    </location>
</feature>
<keyword evidence="7" id="KW-0869">Chloride channel</keyword>
<keyword evidence="6 11" id="KW-0472">Membrane</keyword>
<evidence type="ECO:0000256" key="3">
    <source>
        <dbReference type="ARBA" id="ARBA00022692"/>
    </source>
</evidence>
<feature type="transmembrane region" description="Helical" evidence="11">
    <location>
        <begin position="119"/>
        <end position="142"/>
    </location>
</feature>
<keyword evidence="2" id="KW-0813">Transport</keyword>
<dbReference type="PRINTS" id="PR00762">
    <property type="entry name" value="CLCHANNEL"/>
</dbReference>
<feature type="transmembrane region" description="Helical" evidence="11">
    <location>
        <begin position="273"/>
        <end position="295"/>
    </location>
</feature>
<feature type="transmembrane region" description="Helical" evidence="11">
    <location>
        <begin position="199"/>
        <end position="217"/>
    </location>
</feature>
<organism evidence="13 14">
    <name type="scientific">Marine Group III euryarchaeote CG-Epi2</name>
    <dbReference type="NCBI Taxonomy" id="1888996"/>
    <lineage>
        <taxon>Archaea</taxon>
        <taxon>Methanobacteriati</taxon>
        <taxon>Thermoplasmatota</taxon>
        <taxon>Thermoplasmata</taxon>
        <taxon>Candidatus Thermoprofundales</taxon>
    </lineage>
</organism>
<gene>
    <name evidence="13" type="ORF">BET99_05410</name>
</gene>
<dbReference type="AlphaFoldDB" id="A0A1J5TLX5"/>
<feature type="transmembrane region" description="Helical" evidence="11">
    <location>
        <begin position="425"/>
        <end position="444"/>
    </location>
</feature>
<feature type="transmembrane region" description="Helical" evidence="11">
    <location>
        <begin position="331"/>
        <end position="349"/>
    </location>
</feature>
<dbReference type="PROSITE" id="PS51371">
    <property type="entry name" value="CBS"/>
    <property type="match status" value="2"/>
</dbReference>
<accession>A0A1J5TLX5</accession>
<dbReference type="PANTHER" id="PTHR43427:SF6">
    <property type="entry name" value="CHLORIDE CHANNEL PROTEIN CLC-E"/>
    <property type="match status" value="1"/>
</dbReference>
<evidence type="ECO:0000259" key="12">
    <source>
        <dbReference type="PROSITE" id="PS51371"/>
    </source>
</evidence>
<dbReference type="SUPFAM" id="SSF54631">
    <property type="entry name" value="CBS-domain pair"/>
    <property type="match status" value="1"/>
</dbReference>
<dbReference type="GO" id="GO:0005254">
    <property type="term" value="F:chloride channel activity"/>
    <property type="evidence" value="ECO:0007669"/>
    <property type="project" value="UniProtKB-KW"/>
</dbReference>
<evidence type="ECO:0000313" key="14">
    <source>
        <dbReference type="Proteomes" id="UP000183615"/>
    </source>
</evidence>
<dbReference type="GO" id="GO:0034707">
    <property type="term" value="C:chloride channel complex"/>
    <property type="evidence" value="ECO:0007669"/>
    <property type="project" value="UniProtKB-KW"/>
</dbReference>
<feature type="transmembrane region" description="Helical" evidence="11">
    <location>
        <begin position="67"/>
        <end position="84"/>
    </location>
</feature>
<keyword evidence="5" id="KW-0406">Ion transport</keyword>
<feature type="domain" description="CBS" evidence="12">
    <location>
        <begin position="541"/>
        <end position="602"/>
    </location>
</feature>
<comment type="caution">
    <text evidence="13">The sequence shown here is derived from an EMBL/GenBank/DDBJ whole genome shotgun (WGS) entry which is preliminary data.</text>
</comment>
<evidence type="ECO:0000256" key="11">
    <source>
        <dbReference type="SAM" id="Phobius"/>
    </source>
</evidence>
<dbReference type="SMART" id="SM00116">
    <property type="entry name" value="CBS"/>
    <property type="match status" value="2"/>
</dbReference>
<evidence type="ECO:0000256" key="1">
    <source>
        <dbReference type="ARBA" id="ARBA00004141"/>
    </source>
</evidence>
<feature type="transmembrane region" description="Helical" evidence="11">
    <location>
        <begin position="394"/>
        <end position="418"/>
    </location>
</feature>
<dbReference type="InterPro" id="IPR014743">
    <property type="entry name" value="Cl-channel_core"/>
</dbReference>
<dbReference type="SUPFAM" id="SSF81340">
    <property type="entry name" value="Clc chloride channel"/>
    <property type="match status" value="1"/>
</dbReference>
<dbReference type="PANTHER" id="PTHR43427">
    <property type="entry name" value="CHLORIDE CHANNEL PROTEIN CLC-E"/>
    <property type="match status" value="1"/>
</dbReference>
<evidence type="ECO:0000256" key="2">
    <source>
        <dbReference type="ARBA" id="ARBA00022448"/>
    </source>
</evidence>
<evidence type="ECO:0000256" key="4">
    <source>
        <dbReference type="ARBA" id="ARBA00022989"/>
    </source>
</evidence>
<name>A0A1J5TLX5_9ARCH</name>